<evidence type="ECO:0000256" key="8">
    <source>
        <dbReference type="ARBA" id="ARBA00023015"/>
    </source>
</evidence>
<dbReference type="InterPro" id="IPR036396">
    <property type="entry name" value="Cyt_P450_sf"/>
</dbReference>
<dbReference type="PANTHER" id="PTHR47944:SF4">
    <property type="entry name" value="OS09G0441700 PROTEIN"/>
    <property type="match status" value="1"/>
</dbReference>
<comment type="caution">
    <text evidence="16">The sequence shown here is derived from an EMBL/GenBank/DDBJ whole genome shotgun (WGS) entry which is preliminary data.</text>
</comment>
<dbReference type="SMART" id="SM01019">
    <property type="entry name" value="B3"/>
    <property type="match status" value="1"/>
</dbReference>
<dbReference type="SUPFAM" id="SSF48264">
    <property type="entry name" value="Cytochrome P450"/>
    <property type="match status" value="1"/>
</dbReference>
<reference evidence="16 17" key="1">
    <citation type="submission" date="2021-05" db="EMBL/GenBank/DDBJ databases">
        <title>Genome Assembly of Synthetic Allotetraploid Brassica napus Reveals Homoeologous Exchanges between Subgenomes.</title>
        <authorList>
            <person name="Davis J.T."/>
        </authorList>
    </citation>
    <scope>NUCLEOTIDE SEQUENCE [LARGE SCALE GENOMIC DNA]</scope>
    <source>
        <strain evidence="17">cv. Da-Ae</strain>
        <tissue evidence="16">Seedling</tissue>
    </source>
</reference>
<dbReference type="Gene3D" id="2.40.330.10">
    <property type="entry name" value="DNA-binding pseudobarrel domain"/>
    <property type="match status" value="1"/>
</dbReference>
<dbReference type="Pfam" id="PF00067">
    <property type="entry name" value="p450"/>
    <property type="match status" value="1"/>
</dbReference>
<name>A0ABQ8DS96_BRANA</name>
<evidence type="ECO:0000256" key="5">
    <source>
        <dbReference type="ARBA" id="ARBA00022723"/>
    </source>
</evidence>
<gene>
    <name evidence="16" type="ORF">HID58_009357</name>
</gene>
<comment type="subcellular location">
    <subcellularLocation>
        <location evidence="2">Nucleus</location>
    </subcellularLocation>
</comment>
<proteinExistence type="inferred from homology"/>
<dbReference type="PROSITE" id="PS00086">
    <property type="entry name" value="CYTOCHROME_P450"/>
    <property type="match status" value="1"/>
</dbReference>
<evidence type="ECO:0000259" key="15">
    <source>
        <dbReference type="SMART" id="SM01019"/>
    </source>
</evidence>
<keyword evidence="14" id="KW-0812">Transmembrane</keyword>
<feature type="domain" description="TF-B3" evidence="15">
    <location>
        <begin position="568"/>
        <end position="658"/>
    </location>
</feature>
<keyword evidence="7" id="KW-0408">Iron</keyword>
<dbReference type="InterPro" id="IPR001128">
    <property type="entry name" value="Cyt_P450"/>
</dbReference>
<keyword evidence="6" id="KW-0560">Oxidoreductase</keyword>
<keyword evidence="12" id="KW-0539">Nucleus</keyword>
<evidence type="ECO:0000256" key="13">
    <source>
        <dbReference type="SAM" id="MobiDB-lite"/>
    </source>
</evidence>
<dbReference type="InterPro" id="IPR003340">
    <property type="entry name" value="B3_DNA-bd"/>
</dbReference>
<keyword evidence="17" id="KW-1185">Reference proteome</keyword>
<feature type="compositionally biased region" description="Low complexity" evidence="13">
    <location>
        <begin position="550"/>
        <end position="559"/>
    </location>
</feature>
<evidence type="ECO:0000313" key="16">
    <source>
        <dbReference type="EMBL" id="KAH0932240.1"/>
    </source>
</evidence>
<organism evidence="16 17">
    <name type="scientific">Brassica napus</name>
    <name type="common">Rape</name>
    <dbReference type="NCBI Taxonomy" id="3708"/>
    <lineage>
        <taxon>Eukaryota</taxon>
        <taxon>Viridiplantae</taxon>
        <taxon>Streptophyta</taxon>
        <taxon>Embryophyta</taxon>
        <taxon>Tracheophyta</taxon>
        <taxon>Spermatophyta</taxon>
        <taxon>Magnoliopsida</taxon>
        <taxon>eudicotyledons</taxon>
        <taxon>Gunneridae</taxon>
        <taxon>Pentapetalae</taxon>
        <taxon>rosids</taxon>
        <taxon>malvids</taxon>
        <taxon>Brassicales</taxon>
        <taxon>Brassicaceae</taxon>
        <taxon>Brassiceae</taxon>
        <taxon>Brassica</taxon>
    </lineage>
</organism>
<dbReference type="EMBL" id="JAGKQM010000003">
    <property type="protein sequence ID" value="KAH0932240.1"/>
    <property type="molecule type" value="Genomic_DNA"/>
</dbReference>
<evidence type="ECO:0000256" key="11">
    <source>
        <dbReference type="ARBA" id="ARBA00023163"/>
    </source>
</evidence>
<keyword evidence="5" id="KW-0479">Metal-binding</keyword>
<evidence type="ECO:0000256" key="4">
    <source>
        <dbReference type="ARBA" id="ARBA00022617"/>
    </source>
</evidence>
<keyword evidence="9" id="KW-0503">Monooxygenase</keyword>
<evidence type="ECO:0000256" key="10">
    <source>
        <dbReference type="ARBA" id="ARBA00023125"/>
    </source>
</evidence>
<keyword evidence="4" id="KW-0349">Heme</keyword>
<sequence length="729" mass="83749">MKEPKILTENWEKLYITFCITLGMLFLIKWFLELLLGGDGGGKQLPPCPPGIPMIGNLVGMLRNRPTTKWIVRVMNDMKTDIACFRFGRVHVIAITSDEIAREVVKEKDSVFADRPDSYSAEYISCGYKGVVFDEYGERQMKMKKVMTSELMSTKALDLLRDVRNLESDNLLAYVLNLYKKGGLVNVRDIVCTHTHSVKMRLLFGRKHFKETTKDGSLGPMEKEHLDAIFKALDCFFSFYIADYYSLFRGWNLQGEEVVLREAVDVIAKYNKMIIDEKIDLWRKNCDANKNVPKDWLDILFTLKDDKGKPLLTPEEITHLSIVRDLDVVGIDNAVNVIEWTLAEMLNQREILEQAVEEIDRVVGKDRLVQESDVPKLNYVKACIRETLRLHPTNPFLVPHMARQDTTLAGYFVPKGSHILVSRPGIGRNPKTWDEPLIYKPERHLTGDEVMLTEPDMRLVSFGTGRRGCVGTKLGTYMIVTLLGRLLQGFDWTLPPKTAKVELVESKENLFMAKPLLACVEPRLDPNILDEYVDNEDDPYPRRQEPTETGASGSGNNNFNSAVGEHMFDKVLTQSDFGKLNRLVIPKQHAENYFPLEDNQTGTVLDFEDRTGKISQSYVMTKGWCRFVKEMKLESGDIVSFHRGYVPDDNEPEKRKNIFFIDWRPRANTSLVHNINYHHYPLLGSIIVPALEYELKNYKYSLYINLSKFKHTIFSQTHMFCNTHASPYI</sequence>
<feature type="transmembrane region" description="Helical" evidence="14">
    <location>
        <begin position="12"/>
        <end position="32"/>
    </location>
</feature>
<keyword evidence="8" id="KW-0805">Transcription regulation</keyword>
<accession>A0ABQ8DS96</accession>
<dbReference type="Pfam" id="PF02362">
    <property type="entry name" value="B3"/>
    <property type="match status" value="1"/>
</dbReference>
<evidence type="ECO:0000256" key="1">
    <source>
        <dbReference type="ARBA" id="ARBA00001971"/>
    </source>
</evidence>
<dbReference type="PRINTS" id="PR00385">
    <property type="entry name" value="P450"/>
</dbReference>
<dbReference type="SUPFAM" id="SSF101936">
    <property type="entry name" value="DNA-binding pseudobarrel domain"/>
    <property type="match status" value="1"/>
</dbReference>
<evidence type="ECO:0000256" key="14">
    <source>
        <dbReference type="SAM" id="Phobius"/>
    </source>
</evidence>
<keyword evidence="11" id="KW-0804">Transcription</keyword>
<evidence type="ECO:0000256" key="9">
    <source>
        <dbReference type="ARBA" id="ARBA00023033"/>
    </source>
</evidence>
<dbReference type="InterPro" id="IPR002401">
    <property type="entry name" value="Cyt_P450_E_grp-I"/>
</dbReference>
<dbReference type="InterPro" id="IPR015300">
    <property type="entry name" value="DNA-bd_pseudobarrel_sf"/>
</dbReference>
<dbReference type="PRINTS" id="PR00463">
    <property type="entry name" value="EP450I"/>
</dbReference>
<dbReference type="InterPro" id="IPR017972">
    <property type="entry name" value="Cyt_P450_CS"/>
</dbReference>
<evidence type="ECO:0000256" key="6">
    <source>
        <dbReference type="ARBA" id="ARBA00023002"/>
    </source>
</evidence>
<dbReference type="Proteomes" id="UP000824890">
    <property type="component" value="Unassembled WGS sequence"/>
</dbReference>
<dbReference type="Gene3D" id="1.10.630.10">
    <property type="entry name" value="Cytochrome P450"/>
    <property type="match status" value="1"/>
</dbReference>
<comment type="cofactor">
    <cofactor evidence="1">
        <name>heme</name>
        <dbReference type="ChEBI" id="CHEBI:30413"/>
    </cofactor>
</comment>
<comment type="similarity">
    <text evidence="3">Belongs to the cytochrome P450 family.</text>
</comment>
<evidence type="ECO:0000256" key="7">
    <source>
        <dbReference type="ARBA" id="ARBA00023004"/>
    </source>
</evidence>
<evidence type="ECO:0000256" key="3">
    <source>
        <dbReference type="ARBA" id="ARBA00010617"/>
    </source>
</evidence>
<keyword evidence="10" id="KW-0238">DNA-binding</keyword>
<feature type="region of interest" description="Disordered" evidence="13">
    <location>
        <begin position="530"/>
        <end position="559"/>
    </location>
</feature>
<protein>
    <recommendedName>
        <fullName evidence="15">TF-B3 domain-containing protein</fullName>
    </recommendedName>
</protein>
<evidence type="ECO:0000313" key="17">
    <source>
        <dbReference type="Proteomes" id="UP000824890"/>
    </source>
</evidence>
<dbReference type="CDD" id="cd10017">
    <property type="entry name" value="B3_DNA"/>
    <property type="match status" value="1"/>
</dbReference>
<evidence type="ECO:0000256" key="2">
    <source>
        <dbReference type="ARBA" id="ARBA00004123"/>
    </source>
</evidence>
<dbReference type="PANTHER" id="PTHR47944">
    <property type="entry name" value="CYTOCHROME P450 98A9"/>
    <property type="match status" value="1"/>
</dbReference>
<keyword evidence="14" id="KW-0472">Membrane</keyword>
<evidence type="ECO:0000256" key="12">
    <source>
        <dbReference type="ARBA" id="ARBA00023242"/>
    </source>
</evidence>
<keyword evidence="14" id="KW-1133">Transmembrane helix</keyword>